<name>A0A2W2CEH2_9ACTN</name>
<protein>
    <recommendedName>
        <fullName evidence="3">Polyketide cyclase</fullName>
    </recommendedName>
</protein>
<dbReference type="AlphaFoldDB" id="A0A2W2CEH2"/>
<comment type="caution">
    <text evidence="1">The sequence shown here is derived from an EMBL/GenBank/DDBJ whole genome shotgun (WGS) entry which is preliminary data.</text>
</comment>
<reference evidence="1 2" key="1">
    <citation type="submission" date="2018-01" db="EMBL/GenBank/DDBJ databases">
        <title>Draft genome sequence of Jiangella sp. GTF31.</title>
        <authorList>
            <person name="Sahin N."/>
            <person name="Ay H."/>
            <person name="Saygin H."/>
        </authorList>
    </citation>
    <scope>NUCLEOTIDE SEQUENCE [LARGE SCALE GENOMIC DNA]</scope>
    <source>
        <strain evidence="1 2">GTF31</strain>
    </source>
</reference>
<evidence type="ECO:0008006" key="3">
    <source>
        <dbReference type="Google" id="ProtNLM"/>
    </source>
</evidence>
<dbReference type="Proteomes" id="UP000248764">
    <property type="component" value="Unassembled WGS sequence"/>
</dbReference>
<evidence type="ECO:0000313" key="1">
    <source>
        <dbReference type="EMBL" id="PZF86639.1"/>
    </source>
</evidence>
<keyword evidence="2" id="KW-1185">Reference proteome</keyword>
<dbReference type="RefSeq" id="WP_158563836.1">
    <property type="nucleotide sequence ID" value="NZ_POTW01000001.1"/>
</dbReference>
<accession>A0A2W2CEH2</accession>
<evidence type="ECO:0000313" key="2">
    <source>
        <dbReference type="Proteomes" id="UP000248764"/>
    </source>
</evidence>
<dbReference type="EMBL" id="POTW01000001">
    <property type="protein sequence ID" value="PZF86639.1"/>
    <property type="molecule type" value="Genomic_DNA"/>
</dbReference>
<sequence>MEYRRLDDKEFDSHYLYVEREIHHPVKAVWPHVLAIGSWMNAHELRTLDGAPGEVGFFERVLPRDLAPDVPPPHYHLYGIAHVVPYKYVALEVFPERGGSYGKARPKIDLDGIHLVDVGASTKLIFCMIDIQLGEGPPGSYEQRESELDGVRGMLEDYFDTLEALVEESAGRGR</sequence>
<organism evidence="1 2">
    <name type="scientific">Jiangella anatolica</name>
    <dbReference type="NCBI Taxonomy" id="2670374"/>
    <lineage>
        <taxon>Bacteria</taxon>
        <taxon>Bacillati</taxon>
        <taxon>Actinomycetota</taxon>
        <taxon>Actinomycetes</taxon>
        <taxon>Jiangellales</taxon>
        <taxon>Jiangellaceae</taxon>
        <taxon>Jiangella</taxon>
    </lineage>
</organism>
<dbReference type="SUPFAM" id="SSF55961">
    <property type="entry name" value="Bet v1-like"/>
    <property type="match status" value="1"/>
</dbReference>
<gene>
    <name evidence="1" type="ORF">C1I92_00200</name>
</gene>
<proteinExistence type="predicted"/>